<evidence type="ECO:0000313" key="8">
    <source>
        <dbReference type="EMBL" id="RLP79329.1"/>
    </source>
</evidence>
<evidence type="ECO:0000313" key="9">
    <source>
        <dbReference type="Proteomes" id="UP000269438"/>
    </source>
</evidence>
<feature type="transmembrane region" description="Helical" evidence="6">
    <location>
        <begin position="20"/>
        <end position="40"/>
    </location>
</feature>
<feature type="transmembrane region" description="Helical" evidence="6">
    <location>
        <begin position="330"/>
        <end position="350"/>
    </location>
</feature>
<evidence type="ECO:0000256" key="5">
    <source>
        <dbReference type="ARBA" id="ARBA00023136"/>
    </source>
</evidence>
<protein>
    <submittedName>
        <fullName evidence="8">FtsX-like permease family protein</fullName>
    </submittedName>
</protein>
<feature type="transmembrane region" description="Helical" evidence="6">
    <location>
        <begin position="356"/>
        <end position="389"/>
    </location>
</feature>
<feature type="domain" description="ABC3 transporter permease C-terminal" evidence="7">
    <location>
        <begin position="603"/>
        <end position="713"/>
    </location>
</feature>
<dbReference type="RefSeq" id="WP_121689494.1">
    <property type="nucleotide sequence ID" value="NZ_RCUY01000015.1"/>
</dbReference>
<keyword evidence="5 6" id="KW-0472">Membrane</keyword>
<feature type="transmembrane region" description="Helical" evidence="6">
    <location>
        <begin position="287"/>
        <end position="309"/>
    </location>
</feature>
<feature type="transmembrane region" description="Helical" evidence="6">
    <location>
        <begin position="690"/>
        <end position="712"/>
    </location>
</feature>
<keyword evidence="3 6" id="KW-0812">Transmembrane</keyword>
<dbReference type="GO" id="GO:0005886">
    <property type="term" value="C:plasma membrane"/>
    <property type="evidence" value="ECO:0007669"/>
    <property type="project" value="UniProtKB-SubCell"/>
</dbReference>
<accession>A0A3L7AG33</accession>
<proteinExistence type="predicted"/>
<reference evidence="8 9" key="1">
    <citation type="submission" date="2018-10" db="EMBL/GenBank/DDBJ databases">
        <authorList>
            <person name="Li J."/>
        </authorList>
    </citation>
    <scope>NUCLEOTIDE SEQUENCE [LARGE SCALE GENOMIC DNA]</scope>
    <source>
        <strain evidence="8 9">JCM 11654</strain>
    </source>
</reference>
<dbReference type="EMBL" id="RCUY01000015">
    <property type="protein sequence ID" value="RLP79329.1"/>
    <property type="molecule type" value="Genomic_DNA"/>
</dbReference>
<evidence type="ECO:0000256" key="4">
    <source>
        <dbReference type="ARBA" id="ARBA00022989"/>
    </source>
</evidence>
<feature type="transmembrane region" description="Helical" evidence="6">
    <location>
        <begin position="651"/>
        <end position="670"/>
    </location>
</feature>
<comment type="caution">
    <text evidence="8">The sequence shown here is derived from an EMBL/GenBank/DDBJ whole genome shotgun (WGS) entry which is preliminary data.</text>
</comment>
<sequence>MRLSLALVLSQNRRARVRILGIAAGIGIGIMLLLLLWGGYRALETRTERWDSYSRFAPDTDQNSAAIVPGSGQTLAMGSTDRFREWEIQRIDVSAPDARPALFETAVTLPQAGAYLASPALAQLVAETAPAELGVRFGSPAGILPDSVLPTPDSLVAVVVHTEQEMLDNYDARVLPETDPSGTGFGGIPVYGFVAILGALAVAAPVLLLIAIVADLGQVARRERTAQLRLLGAGRGVIAHLAALEMIPAAVLGVLMGALGAWLTVPLFSRVSVLDGTFFASDLRVPLGQQIVVLALVAAFVPLVAAIRARRGDRGALPGSVSVPETVPSAWRIVPLGVGVLGIPALIVLVDVLHGMIYWVAALIVLILVCVGLIIAGPYLTLLLGRVLSGRAQSASRVIALGRTVRLPRAAFRAVSGLVIALFLVSMFQIAMTANVDEFAQADHLGTQEAGFTRMVTVENRSERADLPERRRKVLENITGVEYAVNVYQQAGGAGLTVVSAEDARSLGFTPTAEEAFIAISPAIFSGFAPEPTGDRVDPDSERLNIATVALTDGTPEAIERARSAIWAQGVAFDTVPEVLAERQYTDGLSYFGRFSTLASIGAAVAGGISMLALVVATIIGVADRRAVFTRLRLIGVRVGTLRRVILAENLIPLAAMSALAVALGLLAGWVVIRVFSGGNRQVGWPGAEYLITLALLVFFAAVALGLAMLSVRGATSGARLREE</sequence>
<feature type="transmembrane region" description="Helical" evidence="6">
    <location>
        <begin position="190"/>
        <end position="216"/>
    </location>
</feature>
<evidence type="ECO:0000256" key="1">
    <source>
        <dbReference type="ARBA" id="ARBA00004651"/>
    </source>
</evidence>
<feature type="transmembrane region" description="Helical" evidence="6">
    <location>
        <begin position="410"/>
        <end position="431"/>
    </location>
</feature>
<dbReference type="OrthoDB" id="4871813at2"/>
<dbReference type="Proteomes" id="UP000269438">
    <property type="component" value="Unassembled WGS sequence"/>
</dbReference>
<keyword evidence="4 6" id="KW-1133">Transmembrane helix</keyword>
<keyword evidence="2" id="KW-1003">Cell membrane</keyword>
<comment type="subcellular location">
    <subcellularLocation>
        <location evidence="1">Cell membrane</location>
        <topology evidence="1">Multi-pass membrane protein</topology>
    </subcellularLocation>
</comment>
<evidence type="ECO:0000256" key="2">
    <source>
        <dbReference type="ARBA" id="ARBA00022475"/>
    </source>
</evidence>
<organism evidence="8 9">
    <name type="scientific">Mycetocola lacteus</name>
    <dbReference type="NCBI Taxonomy" id="76637"/>
    <lineage>
        <taxon>Bacteria</taxon>
        <taxon>Bacillati</taxon>
        <taxon>Actinomycetota</taxon>
        <taxon>Actinomycetes</taxon>
        <taxon>Micrococcales</taxon>
        <taxon>Microbacteriaceae</taxon>
        <taxon>Mycetocola</taxon>
    </lineage>
</organism>
<dbReference type="InterPro" id="IPR003838">
    <property type="entry name" value="ABC3_permease_C"/>
</dbReference>
<evidence type="ECO:0000259" key="7">
    <source>
        <dbReference type="Pfam" id="PF02687"/>
    </source>
</evidence>
<evidence type="ECO:0000256" key="3">
    <source>
        <dbReference type="ARBA" id="ARBA00022692"/>
    </source>
</evidence>
<evidence type="ECO:0000256" key="6">
    <source>
        <dbReference type="SAM" id="Phobius"/>
    </source>
</evidence>
<name>A0A3L7AG33_9MICO</name>
<dbReference type="AlphaFoldDB" id="A0A3L7AG33"/>
<feature type="transmembrane region" description="Helical" evidence="6">
    <location>
        <begin position="598"/>
        <end position="623"/>
    </location>
</feature>
<keyword evidence="9" id="KW-1185">Reference proteome</keyword>
<feature type="transmembrane region" description="Helical" evidence="6">
    <location>
        <begin position="237"/>
        <end position="267"/>
    </location>
</feature>
<dbReference type="Pfam" id="PF02687">
    <property type="entry name" value="FtsX"/>
    <property type="match status" value="1"/>
</dbReference>
<gene>
    <name evidence="8" type="ORF">D9V34_16190</name>
</gene>